<evidence type="ECO:0000313" key="2">
    <source>
        <dbReference type="Proteomes" id="UP000504638"/>
    </source>
</evidence>
<gene>
    <name evidence="1 3" type="ORF">P152DRAFT_14643</name>
</gene>
<dbReference type="AlphaFoldDB" id="A0A6G1GH08"/>
<reference evidence="1 3" key="1">
    <citation type="submission" date="2020-01" db="EMBL/GenBank/DDBJ databases">
        <authorList>
            <consortium name="DOE Joint Genome Institute"/>
            <person name="Haridas S."/>
            <person name="Albert R."/>
            <person name="Binder M."/>
            <person name="Bloem J."/>
            <person name="Labutti K."/>
            <person name="Salamov A."/>
            <person name="Andreopoulos B."/>
            <person name="Baker S.E."/>
            <person name="Barry K."/>
            <person name="Bills G."/>
            <person name="Bluhm B.H."/>
            <person name="Cannon C."/>
            <person name="Castanera R."/>
            <person name="Culley D.E."/>
            <person name="Daum C."/>
            <person name="Ezra D."/>
            <person name="Gonzalez J.B."/>
            <person name="Henrissat B."/>
            <person name="Kuo A."/>
            <person name="Liang C."/>
            <person name="Lipzen A."/>
            <person name="Lutzoni F."/>
            <person name="Magnuson J."/>
            <person name="Mondo S."/>
            <person name="Nolan M."/>
            <person name="Ohm R."/>
            <person name="Pangilinan J."/>
            <person name="Park H.-J."/>
            <person name="Ramirez L."/>
            <person name="Alfaro M."/>
            <person name="Sun H."/>
            <person name="Tritt A."/>
            <person name="Yoshinaga Y."/>
            <person name="Zwiers L.-H."/>
            <person name="Turgeon B.G."/>
            <person name="Goodwin S.B."/>
            <person name="Spatafora J.W."/>
            <person name="Crous P.W."/>
            <person name="Grigoriev I.V."/>
        </authorList>
    </citation>
    <scope>NUCLEOTIDE SEQUENCE</scope>
    <source>
        <strain evidence="1 3">CBS 781.70</strain>
    </source>
</reference>
<reference evidence="3" key="3">
    <citation type="submission" date="2025-04" db="UniProtKB">
        <authorList>
            <consortium name="RefSeq"/>
        </authorList>
    </citation>
    <scope>IDENTIFICATION</scope>
    <source>
        <strain evidence="3">CBS 781.70</strain>
    </source>
</reference>
<dbReference type="Proteomes" id="UP000504638">
    <property type="component" value="Unplaced"/>
</dbReference>
<dbReference type="RefSeq" id="XP_033538925.1">
    <property type="nucleotide sequence ID" value="XM_033673900.1"/>
</dbReference>
<keyword evidence="2" id="KW-1185">Reference proteome</keyword>
<proteinExistence type="predicted"/>
<protein>
    <submittedName>
        <fullName evidence="1 3">Uncharacterized protein</fullName>
    </submittedName>
</protein>
<sequence>MVILNTSISVRPPDGLVSKRWSILMLSVPFISRPSGKKSISMITSPFTTITPHINLVVARGALSML</sequence>
<dbReference type="EMBL" id="ML975149">
    <property type="protein sequence ID" value="KAF1817294.1"/>
    <property type="molecule type" value="Genomic_DNA"/>
</dbReference>
<dbReference type="GeneID" id="54414470"/>
<evidence type="ECO:0000313" key="3">
    <source>
        <dbReference type="RefSeq" id="XP_033538925.1"/>
    </source>
</evidence>
<name>A0A6G1GH08_9PEZI</name>
<accession>A0A6G1GH08</accession>
<reference evidence="3" key="2">
    <citation type="submission" date="2020-04" db="EMBL/GenBank/DDBJ databases">
        <authorList>
            <consortium name="NCBI Genome Project"/>
        </authorList>
    </citation>
    <scope>NUCLEOTIDE SEQUENCE</scope>
    <source>
        <strain evidence="3">CBS 781.70</strain>
    </source>
</reference>
<organism evidence="1">
    <name type="scientific">Eremomyces bilateralis CBS 781.70</name>
    <dbReference type="NCBI Taxonomy" id="1392243"/>
    <lineage>
        <taxon>Eukaryota</taxon>
        <taxon>Fungi</taxon>
        <taxon>Dikarya</taxon>
        <taxon>Ascomycota</taxon>
        <taxon>Pezizomycotina</taxon>
        <taxon>Dothideomycetes</taxon>
        <taxon>Dothideomycetes incertae sedis</taxon>
        <taxon>Eremomycetales</taxon>
        <taxon>Eremomycetaceae</taxon>
        <taxon>Eremomyces</taxon>
    </lineage>
</organism>
<evidence type="ECO:0000313" key="1">
    <source>
        <dbReference type="EMBL" id="KAF1817294.1"/>
    </source>
</evidence>